<organism evidence="2 3">
    <name type="scientific">Lupinus angustifolius</name>
    <name type="common">Narrow-leaved blue lupine</name>
    <dbReference type="NCBI Taxonomy" id="3871"/>
    <lineage>
        <taxon>Eukaryota</taxon>
        <taxon>Viridiplantae</taxon>
        <taxon>Streptophyta</taxon>
        <taxon>Embryophyta</taxon>
        <taxon>Tracheophyta</taxon>
        <taxon>Spermatophyta</taxon>
        <taxon>Magnoliopsida</taxon>
        <taxon>eudicotyledons</taxon>
        <taxon>Gunneridae</taxon>
        <taxon>Pentapetalae</taxon>
        <taxon>rosids</taxon>
        <taxon>fabids</taxon>
        <taxon>Fabales</taxon>
        <taxon>Fabaceae</taxon>
        <taxon>Papilionoideae</taxon>
        <taxon>50 kb inversion clade</taxon>
        <taxon>genistoids sensu lato</taxon>
        <taxon>core genistoids</taxon>
        <taxon>Genisteae</taxon>
        <taxon>Lupinus</taxon>
    </lineage>
</organism>
<dbReference type="Proteomes" id="UP000188354">
    <property type="component" value="Chromosome LG03"/>
</dbReference>
<sequence length="277" mass="29884">MMELMMLKMNIFTCILNGILVYEYLLFHGESYLAAGGEQVFKILGPVIFGVSALDILGALPESLILLVTRLNSDKGSAQEYASPRVGLLAGSSILLLTVVWGTCGNIGSQKLKDDPKSVGSNSSNSSNGRIKESLTSFGIIMDIQTVKISRMMVFSVIQLIIMQIPIKRVVPWLIGSLTEDETKMFLRNMQLAASTSDSAPVILFCGWACKAHNEGLCLSSSASGCCPPQRLPDIEENIVQPSCSCAASSGRGCLELSESNGKKRSVKINILKLDNK</sequence>
<dbReference type="AlphaFoldDB" id="A0A1J7HQV1"/>
<evidence type="ECO:0000313" key="3">
    <source>
        <dbReference type="Proteomes" id="UP000188354"/>
    </source>
</evidence>
<accession>A0A1J7HQV1</accession>
<name>A0A1J7HQV1_LUPAN</name>
<dbReference type="Gramene" id="OIW15158">
    <property type="protein sequence ID" value="OIW15158"/>
    <property type="gene ID" value="TanjilG_30829"/>
</dbReference>
<keyword evidence="1" id="KW-0812">Transmembrane</keyword>
<keyword evidence="1" id="KW-0472">Membrane</keyword>
<gene>
    <name evidence="2" type="ORF">TanjilG_30829</name>
</gene>
<evidence type="ECO:0008006" key="4">
    <source>
        <dbReference type="Google" id="ProtNLM"/>
    </source>
</evidence>
<feature type="transmembrane region" description="Helical" evidence="1">
    <location>
        <begin position="47"/>
        <end position="68"/>
    </location>
</feature>
<protein>
    <recommendedName>
        <fullName evidence="4">Sodium/calcium exchanger membrane region domain-containing protein</fullName>
    </recommendedName>
</protein>
<feature type="transmembrane region" description="Helical" evidence="1">
    <location>
        <begin position="88"/>
        <end position="108"/>
    </location>
</feature>
<evidence type="ECO:0000256" key="1">
    <source>
        <dbReference type="SAM" id="Phobius"/>
    </source>
</evidence>
<keyword evidence="3" id="KW-1185">Reference proteome</keyword>
<feature type="transmembrane region" description="Helical" evidence="1">
    <location>
        <begin position="7"/>
        <end position="27"/>
    </location>
</feature>
<proteinExistence type="predicted"/>
<evidence type="ECO:0000313" key="2">
    <source>
        <dbReference type="EMBL" id="OIW15158.1"/>
    </source>
</evidence>
<reference evidence="2 3" key="1">
    <citation type="journal article" date="2017" name="Plant Biotechnol. J.">
        <title>A comprehensive draft genome sequence for lupin (Lupinus angustifolius), an emerging health food: insights into plant-microbe interactions and legume evolution.</title>
        <authorList>
            <person name="Hane J.K."/>
            <person name="Ming Y."/>
            <person name="Kamphuis L.G."/>
            <person name="Nelson M.N."/>
            <person name="Garg G."/>
            <person name="Atkins C.A."/>
            <person name="Bayer P.E."/>
            <person name="Bravo A."/>
            <person name="Bringans S."/>
            <person name="Cannon S."/>
            <person name="Edwards D."/>
            <person name="Foley R."/>
            <person name="Gao L.L."/>
            <person name="Harrison M.J."/>
            <person name="Huang W."/>
            <person name="Hurgobin B."/>
            <person name="Li S."/>
            <person name="Liu C.W."/>
            <person name="McGrath A."/>
            <person name="Morahan G."/>
            <person name="Murray J."/>
            <person name="Weller J."/>
            <person name="Jian J."/>
            <person name="Singh K.B."/>
        </authorList>
    </citation>
    <scope>NUCLEOTIDE SEQUENCE [LARGE SCALE GENOMIC DNA]</scope>
    <source>
        <strain evidence="3">cv. Tanjil</strain>
        <tissue evidence="2">Whole plant</tissue>
    </source>
</reference>
<dbReference type="EMBL" id="CM007363">
    <property type="protein sequence ID" value="OIW15158.1"/>
    <property type="molecule type" value="Genomic_DNA"/>
</dbReference>
<keyword evidence="1" id="KW-1133">Transmembrane helix</keyword>